<comment type="caution">
    <text evidence="1">The sequence shown here is derived from an EMBL/GenBank/DDBJ whole genome shotgun (WGS) entry which is preliminary data.</text>
</comment>
<evidence type="ECO:0000313" key="2">
    <source>
        <dbReference type="Proteomes" id="UP000708208"/>
    </source>
</evidence>
<reference evidence="1" key="1">
    <citation type="submission" date="2021-06" db="EMBL/GenBank/DDBJ databases">
        <authorList>
            <person name="Hodson N. C."/>
            <person name="Mongue J. A."/>
            <person name="Jaron S. K."/>
        </authorList>
    </citation>
    <scope>NUCLEOTIDE SEQUENCE</scope>
</reference>
<gene>
    <name evidence="1" type="ORF">AFUS01_LOCUS4567</name>
</gene>
<dbReference type="EMBL" id="CAJVCH010028512">
    <property type="protein sequence ID" value="CAG7704250.1"/>
    <property type="molecule type" value="Genomic_DNA"/>
</dbReference>
<protein>
    <submittedName>
        <fullName evidence="1">Uncharacterized protein</fullName>
    </submittedName>
</protein>
<sequence>MEITISVDCGMRELSLDSRAYVTTDRIRDPESFRLEYRLVQLMVRIAEPIFCPVVVPAHGWLFQHIRKIVDNIR</sequence>
<organism evidence="1 2">
    <name type="scientific">Allacma fusca</name>
    <dbReference type="NCBI Taxonomy" id="39272"/>
    <lineage>
        <taxon>Eukaryota</taxon>
        <taxon>Metazoa</taxon>
        <taxon>Ecdysozoa</taxon>
        <taxon>Arthropoda</taxon>
        <taxon>Hexapoda</taxon>
        <taxon>Collembola</taxon>
        <taxon>Symphypleona</taxon>
        <taxon>Sminthuridae</taxon>
        <taxon>Allacma</taxon>
    </lineage>
</organism>
<evidence type="ECO:0000313" key="1">
    <source>
        <dbReference type="EMBL" id="CAG7704250.1"/>
    </source>
</evidence>
<accession>A0A8J2J7H2</accession>
<name>A0A8J2J7H2_9HEXA</name>
<dbReference type="AlphaFoldDB" id="A0A8J2J7H2"/>
<dbReference type="Proteomes" id="UP000708208">
    <property type="component" value="Unassembled WGS sequence"/>
</dbReference>
<keyword evidence="2" id="KW-1185">Reference proteome</keyword>
<proteinExistence type="predicted"/>